<evidence type="ECO:0000256" key="4">
    <source>
        <dbReference type="ARBA" id="ARBA00023098"/>
    </source>
</evidence>
<dbReference type="PANTHER" id="PTHR10272:SF0">
    <property type="entry name" value="PLATELET-ACTIVATING FACTOR ACETYLHYDROLASE"/>
    <property type="match status" value="1"/>
</dbReference>
<evidence type="ECO:0000313" key="7">
    <source>
        <dbReference type="EMBL" id="CAD7243683.1"/>
    </source>
</evidence>
<name>A0A7R9A548_9CRUS</name>
<feature type="active site" description="Charge relay system" evidence="6">
    <location>
        <position position="327"/>
    </location>
</feature>
<dbReference type="InterPro" id="IPR029058">
    <property type="entry name" value="AB_hydrolase_fold"/>
</dbReference>
<keyword evidence="4 5" id="KW-0443">Lipid metabolism</keyword>
<protein>
    <recommendedName>
        <fullName evidence="1 5">1-alkyl-2-acetylglycerophosphocholine esterase</fullName>
        <ecNumber evidence="1 5">3.1.1.47</ecNumber>
    </recommendedName>
</protein>
<dbReference type="PANTHER" id="PTHR10272">
    <property type="entry name" value="PLATELET-ACTIVATING FACTOR ACETYLHYDROLASE"/>
    <property type="match status" value="1"/>
</dbReference>
<accession>A0A7R9A548</accession>
<dbReference type="OrthoDB" id="2363873at2759"/>
<evidence type="ECO:0000256" key="2">
    <source>
        <dbReference type="ARBA" id="ARBA00022801"/>
    </source>
</evidence>
<dbReference type="Pfam" id="PF03403">
    <property type="entry name" value="PAF-AH_p_II"/>
    <property type="match status" value="2"/>
</dbReference>
<dbReference type="GO" id="GO:0003847">
    <property type="term" value="F:1-alkyl-2-acetylglycerophosphocholine esterase activity"/>
    <property type="evidence" value="ECO:0007669"/>
    <property type="project" value="UniProtKB-UniRule"/>
</dbReference>
<reference evidence="7" key="1">
    <citation type="submission" date="2020-11" db="EMBL/GenBank/DDBJ databases">
        <authorList>
            <person name="Tran Van P."/>
        </authorList>
    </citation>
    <scope>NUCLEOTIDE SEQUENCE</scope>
</reference>
<organism evidence="7">
    <name type="scientific">Darwinula stevensoni</name>
    <dbReference type="NCBI Taxonomy" id="69355"/>
    <lineage>
        <taxon>Eukaryota</taxon>
        <taxon>Metazoa</taxon>
        <taxon>Ecdysozoa</taxon>
        <taxon>Arthropoda</taxon>
        <taxon>Crustacea</taxon>
        <taxon>Oligostraca</taxon>
        <taxon>Ostracoda</taxon>
        <taxon>Podocopa</taxon>
        <taxon>Podocopida</taxon>
        <taxon>Darwinulocopina</taxon>
        <taxon>Darwinuloidea</taxon>
        <taxon>Darwinulidae</taxon>
        <taxon>Darwinula</taxon>
    </lineage>
</organism>
<gene>
    <name evidence="7" type="ORF">DSTB1V02_LOCUS3597</name>
</gene>
<evidence type="ECO:0000256" key="5">
    <source>
        <dbReference type="PIRNR" id="PIRNR018169"/>
    </source>
</evidence>
<keyword evidence="8" id="KW-1185">Reference proteome</keyword>
<feature type="active site" description="Charge relay system" evidence="6">
    <location>
        <position position="384"/>
    </location>
</feature>
<sequence length="460" mass="51794">MANGENGFVKPHLPLPEGPYMVSHVDVLKKGKGLDGLLLRLYYPTDEDSPDIFSAQEEWPHWLPEVNKYVEGYSAFVGVWPSVMHLIYRVCIGDFWIPMFHNRAPKKVSGGYPLVIFSHGLGMCRCSYSYICMQLASHGFLVAALDHRDGSSCMTAEAHDGSAENETAWIPYRTLEKGESELKLRNAQVHQRSEEVRNVLRFMEELNSGNLDFSSLSLPSDISTLKQIQGEINMEKVVVSGHSFGGATTLVSLTKEPKFRCLEIIAYDTDWIQSDSEPSLNVPFIEDGPTDEIMGDIEGKEAGRKSVPYWMPRGRVRGIVGAGIALDSWMYPLQKEEEILRSIQKPVLFINMEAFQTNANLRAMKKCLNGACTKKVVTIQGTVHHNQVDTPFMSNVAWYSRLASHLIIGPNSKTDHDVAARLNVALMLEFLWRLLGLEPREKELKMVQEHKELLLEGIDQ</sequence>
<dbReference type="Gene3D" id="3.40.50.1820">
    <property type="entry name" value="alpha/beta hydrolase"/>
    <property type="match status" value="1"/>
</dbReference>
<dbReference type="InterPro" id="IPR016715">
    <property type="entry name" value="PAF_acetylhydro_eukaryote"/>
</dbReference>
<dbReference type="EMBL" id="LR899995">
    <property type="protein sequence ID" value="CAD7243683.1"/>
    <property type="molecule type" value="Genomic_DNA"/>
</dbReference>
<dbReference type="Proteomes" id="UP000677054">
    <property type="component" value="Unassembled WGS sequence"/>
</dbReference>
<comment type="catalytic activity">
    <reaction evidence="5">
        <text>a 1-O-alkyl-2-acetyl-sn-glycero-3-phosphocholine + H2O = a 1-O-alkyl-sn-glycero-3-phosphocholine + acetate + H(+)</text>
        <dbReference type="Rhea" id="RHEA:17777"/>
        <dbReference type="ChEBI" id="CHEBI:15377"/>
        <dbReference type="ChEBI" id="CHEBI:15378"/>
        <dbReference type="ChEBI" id="CHEBI:30089"/>
        <dbReference type="ChEBI" id="CHEBI:30909"/>
        <dbReference type="ChEBI" id="CHEBI:36707"/>
        <dbReference type="EC" id="3.1.1.47"/>
    </reaction>
</comment>
<evidence type="ECO:0000313" key="8">
    <source>
        <dbReference type="Proteomes" id="UP000677054"/>
    </source>
</evidence>
<dbReference type="AlphaFoldDB" id="A0A7R9A548"/>
<evidence type="ECO:0000256" key="3">
    <source>
        <dbReference type="ARBA" id="ARBA00022963"/>
    </source>
</evidence>
<evidence type="ECO:0000256" key="1">
    <source>
        <dbReference type="ARBA" id="ARBA00013201"/>
    </source>
</evidence>
<feature type="active site" description="Nucleophile" evidence="6">
    <location>
        <position position="243"/>
    </location>
</feature>
<dbReference type="SUPFAM" id="SSF53474">
    <property type="entry name" value="alpha/beta-Hydrolases"/>
    <property type="match status" value="1"/>
</dbReference>
<dbReference type="GO" id="GO:0016042">
    <property type="term" value="P:lipid catabolic process"/>
    <property type="evidence" value="ECO:0007669"/>
    <property type="project" value="UniProtKB-KW"/>
</dbReference>
<dbReference type="PIRSF" id="PIRSF018169">
    <property type="entry name" value="PAF_acetylhydrolase"/>
    <property type="match status" value="1"/>
</dbReference>
<dbReference type="EMBL" id="CAJPEV010000478">
    <property type="protein sequence ID" value="CAG0885682.1"/>
    <property type="molecule type" value="Genomic_DNA"/>
</dbReference>
<keyword evidence="2 5" id="KW-0378">Hydrolase</keyword>
<keyword evidence="3 5" id="KW-0442">Lipid degradation</keyword>
<evidence type="ECO:0000256" key="6">
    <source>
        <dbReference type="PIRSR" id="PIRSR018169-1"/>
    </source>
</evidence>
<proteinExistence type="predicted"/>
<dbReference type="EC" id="3.1.1.47" evidence="1 5"/>